<proteinExistence type="predicted"/>
<dbReference type="PROSITE" id="PS50983">
    <property type="entry name" value="FE_B12_PBP"/>
    <property type="match status" value="1"/>
</dbReference>
<dbReference type="Pfam" id="PF01497">
    <property type="entry name" value="Peripla_BP_2"/>
    <property type="match status" value="1"/>
</dbReference>
<dbReference type="SUPFAM" id="SSF53807">
    <property type="entry name" value="Helical backbone' metal receptor"/>
    <property type="match status" value="1"/>
</dbReference>
<feature type="compositionally biased region" description="Low complexity" evidence="1">
    <location>
        <begin position="335"/>
        <end position="351"/>
    </location>
</feature>
<dbReference type="InterPro" id="IPR026469">
    <property type="entry name" value="Peripla_PGF_1"/>
</dbReference>
<evidence type="ECO:0000256" key="1">
    <source>
        <dbReference type="SAM" id="MobiDB-lite"/>
    </source>
</evidence>
<dbReference type="OrthoDB" id="214567at2157"/>
<feature type="compositionally biased region" description="Polar residues" evidence="1">
    <location>
        <begin position="314"/>
        <end position="330"/>
    </location>
</feature>
<keyword evidence="2" id="KW-0472">Membrane</keyword>
<evidence type="ECO:0000313" key="5">
    <source>
        <dbReference type="Proteomes" id="UP000319894"/>
    </source>
</evidence>
<dbReference type="GO" id="GO:0071281">
    <property type="term" value="P:cellular response to iron ion"/>
    <property type="evidence" value="ECO:0007669"/>
    <property type="project" value="TreeGrafter"/>
</dbReference>
<dbReference type="NCBIfam" id="TIGR04281">
    <property type="entry name" value="peripla_PGF_1"/>
    <property type="match status" value="1"/>
</dbReference>
<accession>A0A554NCV6</accession>
<dbReference type="AlphaFoldDB" id="A0A554NCV6"/>
<keyword evidence="2" id="KW-1133">Transmembrane helix</keyword>
<keyword evidence="2" id="KW-0812">Transmembrane</keyword>
<protein>
    <submittedName>
        <fullName evidence="4">ABC transporter substrate-binding protein</fullName>
    </submittedName>
</protein>
<dbReference type="Gene3D" id="3.40.50.1980">
    <property type="entry name" value="Nitrogenase molybdenum iron protein domain"/>
    <property type="match status" value="2"/>
</dbReference>
<reference evidence="4 5" key="1">
    <citation type="submission" date="2018-06" db="EMBL/GenBank/DDBJ databases">
        <title>Natronomonas sp. F16-60 a new haloarchaeon isolated from a solar saltern of Isla Cristina, Huelva, Spain.</title>
        <authorList>
            <person name="Duran-Viseras A."/>
            <person name="Sanchez-Porro C."/>
            <person name="Ventosa A."/>
        </authorList>
    </citation>
    <scope>NUCLEOTIDE SEQUENCE [LARGE SCALE GENOMIC DNA]</scope>
    <source>
        <strain evidence="4 5">F16-60</strain>
    </source>
</reference>
<dbReference type="EMBL" id="QMDX01000002">
    <property type="protein sequence ID" value="TSD15212.1"/>
    <property type="molecule type" value="Genomic_DNA"/>
</dbReference>
<evidence type="ECO:0000256" key="2">
    <source>
        <dbReference type="SAM" id="Phobius"/>
    </source>
</evidence>
<dbReference type="Proteomes" id="UP000319894">
    <property type="component" value="Unassembled WGS sequence"/>
</dbReference>
<organism evidence="4 5">
    <name type="scientific">Haloglomus irregulare</name>
    <dbReference type="NCBI Taxonomy" id="2234134"/>
    <lineage>
        <taxon>Archaea</taxon>
        <taxon>Methanobacteriati</taxon>
        <taxon>Methanobacteriota</taxon>
        <taxon>Stenosarchaea group</taxon>
        <taxon>Halobacteria</taxon>
        <taxon>Halobacteriales</taxon>
        <taxon>Natronomonadaceae</taxon>
        <taxon>Haloglomus</taxon>
    </lineage>
</organism>
<comment type="caution">
    <text evidence="4">The sequence shown here is derived from an EMBL/GenBank/DDBJ whole genome shotgun (WGS) entry which is preliminary data.</text>
</comment>
<dbReference type="InterPro" id="IPR002491">
    <property type="entry name" value="ABC_transptr_periplasmic_BD"/>
</dbReference>
<gene>
    <name evidence="4" type="ORF">DP107_05005</name>
</gene>
<evidence type="ECO:0000313" key="4">
    <source>
        <dbReference type="EMBL" id="TSD15212.1"/>
    </source>
</evidence>
<feature type="region of interest" description="Disordered" evidence="1">
    <location>
        <begin position="314"/>
        <end position="357"/>
    </location>
</feature>
<dbReference type="InterPro" id="IPR050902">
    <property type="entry name" value="ABC_Transporter_SBP"/>
</dbReference>
<dbReference type="PANTHER" id="PTHR30535">
    <property type="entry name" value="VITAMIN B12-BINDING PROTEIN"/>
    <property type="match status" value="1"/>
</dbReference>
<name>A0A554NCV6_9EURY</name>
<dbReference type="PANTHER" id="PTHR30535:SF34">
    <property type="entry name" value="MOLYBDATE-BINDING PROTEIN MOLA"/>
    <property type="match status" value="1"/>
</dbReference>
<feature type="domain" description="Fe/B12 periplasmic-binding" evidence="3">
    <location>
        <begin position="74"/>
        <end position="318"/>
    </location>
</feature>
<dbReference type="InParanoid" id="A0A554NCV6"/>
<dbReference type="RefSeq" id="WP_144261052.1">
    <property type="nucleotide sequence ID" value="NZ_QMDX01000002.1"/>
</dbReference>
<feature type="transmembrane region" description="Helical" evidence="2">
    <location>
        <begin position="361"/>
        <end position="379"/>
    </location>
</feature>
<sequence length="381" mass="39449">MQVRGTLSVLAMVALLAAVAPGGALAAPTAGADGVDAAPASSAVGTGAQNDCSFPVSRTDATGTRVTVSEAPDRVVVLAPSAAQTMWELNEEDRVVGLPTGPTTAYLEGSQNRTDVTNRDGTVNREQVVGLEPDLVLAPNIVPNETVSQLRDAGLTVYKVGFGRSLAAITAKVSLFGRFTGACDRAATVNEEFNGTLDEIRADAPEDRPRVAYFFFNFTASEGTFIHEAIETGGGENIAADVGDRPYPRLSDEVVADRNPQWVVRPSSSSLPSGEPWSSTDAYVLDQTLTVDDNLISQPGPRVVEPMRNMSEAFASTRQVPTDTPTSTPAGTEPATPTVTEGADTTATTSAGGTGSGGQPGFGLVAVLVAAVLGTLALVRR</sequence>
<evidence type="ECO:0000259" key="3">
    <source>
        <dbReference type="PROSITE" id="PS50983"/>
    </source>
</evidence>
<keyword evidence="5" id="KW-1185">Reference proteome</keyword>